<protein>
    <submittedName>
        <fullName evidence="2">DNA-binding LytR/AlgR family response regulator</fullName>
    </submittedName>
</protein>
<dbReference type="AlphaFoldDB" id="A0A7W5ZQA9"/>
<name>A0A7W5ZQA9_9BACT</name>
<comment type="caution">
    <text evidence="2">The sequence shown here is derived from an EMBL/GenBank/DDBJ whole genome shotgun (WGS) entry which is preliminary data.</text>
</comment>
<dbReference type="Pfam" id="PF04397">
    <property type="entry name" value="LytTR"/>
    <property type="match status" value="1"/>
</dbReference>
<evidence type="ECO:0000259" key="1">
    <source>
        <dbReference type="SMART" id="SM00850"/>
    </source>
</evidence>
<gene>
    <name evidence="2" type="ORF">FHS57_005729</name>
</gene>
<accession>A0A7W5ZQA9</accession>
<keyword evidence="2" id="KW-0238">DNA-binding</keyword>
<dbReference type="RefSeq" id="WP_183979531.1">
    <property type="nucleotide sequence ID" value="NZ_JACIBY010000020.1"/>
</dbReference>
<dbReference type="Proteomes" id="UP000541352">
    <property type="component" value="Unassembled WGS sequence"/>
</dbReference>
<feature type="domain" description="HTH LytTR-type" evidence="1">
    <location>
        <begin position="22"/>
        <end position="114"/>
    </location>
</feature>
<dbReference type="Gene3D" id="2.40.50.1020">
    <property type="entry name" value="LytTr DNA-binding domain"/>
    <property type="match status" value="1"/>
</dbReference>
<dbReference type="InterPro" id="IPR007492">
    <property type="entry name" value="LytTR_DNA-bd_dom"/>
</dbReference>
<evidence type="ECO:0000313" key="3">
    <source>
        <dbReference type="Proteomes" id="UP000541352"/>
    </source>
</evidence>
<evidence type="ECO:0000313" key="2">
    <source>
        <dbReference type="EMBL" id="MBB3841700.1"/>
    </source>
</evidence>
<reference evidence="2 3" key="1">
    <citation type="submission" date="2020-08" db="EMBL/GenBank/DDBJ databases">
        <title>Genomic Encyclopedia of Type Strains, Phase IV (KMG-IV): sequencing the most valuable type-strain genomes for metagenomic binning, comparative biology and taxonomic classification.</title>
        <authorList>
            <person name="Goeker M."/>
        </authorList>
    </citation>
    <scope>NUCLEOTIDE SEQUENCE [LARGE SCALE GENOMIC DNA]</scope>
    <source>
        <strain evidence="2 3">DSM 17976</strain>
    </source>
</reference>
<proteinExistence type="predicted"/>
<dbReference type="SMART" id="SM00850">
    <property type="entry name" value="LytTR"/>
    <property type="match status" value="1"/>
</dbReference>
<sequence length="116" mass="12720">MKVYELAFTKKGVAGLRLPCTGGKVFVPLSEIVRLEGRRNYTLIVINAHPPMLVAKTLGLFETELSNSFVRIRRGCIINLLHASVGHDGLVRQKDGFAAPVARRRAKQPALLTQAA</sequence>
<keyword evidence="3" id="KW-1185">Reference proteome</keyword>
<dbReference type="EMBL" id="JACIBY010000020">
    <property type="protein sequence ID" value="MBB3841700.1"/>
    <property type="molecule type" value="Genomic_DNA"/>
</dbReference>
<organism evidence="2 3">
    <name type="scientific">Runella defluvii</name>
    <dbReference type="NCBI Taxonomy" id="370973"/>
    <lineage>
        <taxon>Bacteria</taxon>
        <taxon>Pseudomonadati</taxon>
        <taxon>Bacteroidota</taxon>
        <taxon>Cytophagia</taxon>
        <taxon>Cytophagales</taxon>
        <taxon>Spirosomataceae</taxon>
        <taxon>Runella</taxon>
    </lineage>
</organism>
<dbReference type="GO" id="GO:0003677">
    <property type="term" value="F:DNA binding"/>
    <property type="evidence" value="ECO:0007669"/>
    <property type="project" value="UniProtKB-KW"/>
</dbReference>